<dbReference type="RefSeq" id="WP_130855839.1">
    <property type="nucleotide sequence ID" value="NZ_JBHLWO010000002.1"/>
</dbReference>
<evidence type="ECO:0000313" key="4">
    <source>
        <dbReference type="Proteomes" id="UP001589774"/>
    </source>
</evidence>
<name>A0ABV6HNB4_9SPHI</name>
<comment type="caution">
    <text evidence="2">Once thought to be involved in copper homeostasis, experiments in E.coli have shown this is not the case.</text>
</comment>
<keyword evidence="4" id="KW-1185">Reference proteome</keyword>
<dbReference type="InterPro" id="IPR005627">
    <property type="entry name" value="CutC-like"/>
</dbReference>
<evidence type="ECO:0000256" key="1">
    <source>
        <dbReference type="ARBA" id="ARBA00007768"/>
    </source>
</evidence>
<dbReference type="Pfam" id="PF03932">
    <property type="entry name" value="CutC"/>
    <property type="match status" value="1"/>
</dbReference>
<comment type="similarity">
    <text evidence="1 2">Belongs to the CutC family.</text>
</comment>
<dbReference type="Gene3D" id="3.20.20.380">
    <property type="entry name" value="Copper homeostasis (CutC) domain"/>
    <property type="match status" value="1"/>
</dbReference>
<comment type="caution">
    <text evidence="3">The sequence shown here is derived from an EMBL/GenBank/DDBJ whole genome shotgun (WGS) entry which is preliminary data.</text>
</comment>
<protein>
    <recommendedName>
        <fullName evidence="2">PF03932 family protein CutC</fullName>
    </recommendedName>
</protein>
<dbReference type="InterPro" id="IPR036822">
    <property type="entry name" value="CutC-like_dom_sf"/>
</dbReference>
<evidence type="ECO:0000256" key="2">
    <source>
        <dbReference type="HAMAP-Rule" id="MF_00795"/>
    </source>
</evidence>
<dbReference type="EMBL" id="JBHLWO010000002">
    <property type="protein sequence ID" value="MFC0319585.1"/>
    <property type="molecule type" value="Genomic_DNA"/>
</dbReference>
<dbReference type="Proteomes" id="UP001589774">
    <property type="component" value="Unassembled WGS sequence"/>
</dbReference>
<dbReference type="SUPFAM" id="SSF110395">
    <property type="entry name" value="CutC-like"/>
    <property type="match status" value="1"/>
</dbReference>
<proteinExistence type="inferred from homology"/>
<gene>
    <name evidence="2" type="primary">cutC</name>
    <name evidence="3" type="ORF">ACFFI0_14790</name>
</gene>
<reference evidence="3 4" key="1">
    <citation type="submission" date="2024-09" db="EMBL/GenBank/DDBJ databases">
        <authorList>
            <person name="Sun Q."/>
            <person name="Mori K."/>
        </authorList>
    </citation>
    <scope>NUCLEOTIDE SEQUENCE [LARGE SCALE GENOMIC DNA]</scope>
    <source>
        <strain evidence="3 4">CCM 7765</strain>
    </source>
</reference>
<keyword evidence="2" id="KW-0963">Cytoplasm</keyword>
<accession>A0ABV6HNB4</accession>
<sequence length="239" mass="26122">MTLEICANSLASALSAQLGGAQRIELCENLNEGGTTPSYGTIKSVRKLLKIKVYVLVRPRAGDFFYSDDEFTVMKEDIAICKQLGCDGIVIGLLDQDGNVDIERTKELVKLASPMGVTFHRAFDCSNDGLKALEDIIECGCERILTSGMENTATEGTAFLKTLVEKAGDRIVIMPGSGINEQNITELKKSTNAKEFHTSAKEPIPSKMIYHNMAITNMGDTIEVSNEHKIRKIVAMLNS</sequence>
<evidence type="ECO:0000313" key="3">
    <source>
        <dbReference type="EMBL" id="MFC0319585.1"/>
    </source>
</evidence>
<dbReference type="PANTHER" id="PTHR12598">
    <property type="entry name" value="COPPER HOMEOSTASIS PROTEIN CUTC"/>
    <property type="match status" value="1"/>
</dbReference>
<organism evidence="3 4">
    <name type="scientific">Olivibacter oleidegradans</name>
    <dbReference type="NCBI Taxonomy" id="760123"/>
    <lineage>
        <taxon>Bacteria</taxon>
        <taxon>Pseudomonadati</taxon>
        <taxon>Bacteroidota</taxon>
        <taxon>Sphingobacteriia</taxon>
        <taxon>Sphingobacteriales</taxon>
        <taxon>Sphingobacteriaceae</taxon>
        <taxon>Olivibacter</taxon>
    </lineage>
</organism>
<comment type="subcellular location">
    <subcellularLocation>
        <location evidence="2">Cytoplasm</location>
    </subcellularLocation>
</comment>
<dbReference type="HAMAP" id="MF_00795">
    <property type="entry name" value="CutC"/>
    <property type="match status" value="1"/>
</dbReference>
<dbReference type="PANTHER" id="PTHR12598:SF0">
    <property type="entry name" value="COPPER HOMEOSTASIS PROTEIN CUTC HOMOLOG"/>
    <property type="match status" value="1"/>
</dbReference>